<protein>
    <submittedName>
        <fullName evidence="1">Uncharacterized protein</fullName>
    </submittedName>
</protein>
<name>A0A0F9Q105_9ZZZZ</name>
<sequence length="73" mass="8412">MCVKNQSKSIKKSEYGKIKTEIDKFDLNLKLTSKNYIKLSKIYTAFDTCLDDILKQVCDDFIENKLGSLESIL</sequence>
<comment type="caution">
    <text evidence="1">The sequence shown here is derived from an EMBL/GenBank/DDBJ whole genome shotgun (WGS) entry which is preliminary data.</text>
</comment>
<accession>A0A0F9Q105</accession>
<evidence type="ECO:0000313" key="1">
    <source>
        <dbReference type="EMBL" id="KKN37595.1"/>
    </source>
</evidence>
<proteinExistence type="predicted"/>
<dbReference type="EMBL" id="LAZR01001884">
    <property type="protein sequence ID" value="KKN37595.1"/>
    <property type="molecule type" value="Genomic_DNA"/>
</dbReference>
<gene>
    <name evidence="1" type="ORF">LCGC14_0762010</name>
</gene>
<reference evidence="1" key="1">
    <citation type="journal article" date="2015" name="Nature">
        <title>Complex archaea that bridge the gap between prokaryotes and eukaryotes.</title>
        <authorList>
            <person name="Spang A."/>
            <person name="Saw J.H."/>
            <person name="Jorgensen S.L."/>
            <person name="Zaremba-Niedzwiedzka K."/>
            <person name="Martijn J."/>
            <person name="Lind A.E."/>
            <person name="van Eijk R."/>
            <person name="Schleper C."/>
            <person name="Guy L."/>
            <person name="Ettema T.J."/>
        </authorList>
    </citation>
    <scope>NUCLEOTIDE SEQUENCE</scope>
</reference>
<organism evidence="1">
    <name type="scientific">marine sediment metagenome</name>
    <dbReference type="NCBI Taxonomy" id="412755"/>
    <lineage>
        <taxon>unclassified sequences</taxon>
        <taxon>metagenomes</taxon>
        <taxon>ecological metagenomes</taxon>
    </lineage>
</organism>
<dbReference type="AlphaFoldDB" id="A0A0F9Q105"/>